<keyword evidence="4 5" id="KW-0472">Membrane</keyword>
<comment type="subcellular location">
    <subcellularLocation>
        <location evidence="1">Membrane</location>
        <topology evidence="1">Multi-pass membrane protein</topology>
    </subcellularLocation>
</comment>
<reference evidence="6 7" key="1">
    <citation type="submission" date="2019-12" db="EMBL/GenBank/DDBJ databases">
        <authorList>
            <person name="Kun Z."/>
        </authorList>
    </citation>
    <scope>NUCLEOTIDE SEQUENCE [LARGE SCALE GENOMIC DNA]</scope>
    <source>
        <strain evidence="6 7">YIM 123512</strain>
    </source>
</reference>
<dbReference type="AlphaFoldDB" id="A0A6L7EU39"/>
<evidence type="ECO:0000256" key="1">
    <source>
        <dbReference type="ARBA" id="ARBA00004141"/>
    </source>
</evidence>
<keyword evidence="3 5" id="KW-1133">Transmembrane helix</keyword>
<organism evidence="6 7">
    <name type="scientific">Nocardioides flavescens</name>
    <dbReference type="NCBI Taxonomy" id="2691959"/>
    <lineage>
        <taxon>Bacteria</taxon>
        <taxon>Bacillati</taxon>
        <taxon>Actinomycetota</taxon>
        <taxon>Actinomycetes</taxon>
        <taxon>Propionibacteriales</taxon>
        <taxon>Nocardioidaceae</taxon>
        <taxon>Nocardioides</taxon>
    </lineage>
</organism>
<name>A0A6L7EU39_9ACTN</name>
<evidence type="ECO:0000313" key="6">
    <source>
        <dbReference type="EMBL" id="MXG90210.1"/>
    </source>
</evidence>
<protein>
    <submittedName>
        <fullName evidence="6">DoxX family protein</fullName>
    </submittedName>
</protein>
<dbReference type="Pfam" id="PF13564">
    <property type="entry name" value="DoxX_2"/>
    <property type="match status" value="1"/>
</dbReference>
<dbReference type="Proteomes" id="UP000473325">
    <property type="component" value="Unassembled WGS sequence"/>
</dbReference>
<comment type="caution">
    <text evidence="6">The sequence shown here is derived from an EMBL/GenBank/DDBJ whole genome shotgun (WGS) entry which is preliminary data.</text>
</comment>
<dbReference type="EMBL" id="WUEK01000006">
    <property type="protein sequence ID" value="MXG90210.1"/>
    <property type="molecule type" value="Genomic_DNA"/>
</dbReference>
<keyword evidence="7" id="KW-1185">Reference proteome</keyword>
<dbReference type="InterPro" id="IPR032808">
    <property type="entry name" value="DoxX"/>
</dbReference>
<accession>A0A6L7EU39</accession>
<proteinExistence type="predicted"/>
<sequence length="126" mass="12785">MNVALWIVAGLLAVAFAAAGAMKLTQPREKLAESGLGWVHDFSPSQVKLIGAAEVLGAVGLIVPALVDVAPVLVPVAATGLALLMVGAAITHARREETPMIGINVVLLVLAVVVAVGRFGPQSFGS</sequence>
<feature type="transmembrane region" description="Helical" evidence="5">
    <location>
        <begin position="101"/>
        <end position="120"/>
    </location>
</feature>
<evidence type="ECO:0000313" key="7">
    <source>
        <dbReference type="Proteomes" id="UP000473325"/>
    </source>
</evidence>
<evidence type="ECO:0000256" key="2">
    <source>
        <dbReference type="ARBA" id="ARBA00022692"/>
    </source>
</evidence>
<evidence type="ECO:0000256" key="3">
    <source>
        <dbReference type="ARBA" id="ARBA00022989"/>
    </source>
</evidence>
<gene>
    <name evidence="6" type="ORF">GRQ65_11680</name>
</gene>
<feature type="transmembrane region" description="Helical" evidence="5">
    <location>
        <begin position="69"/>
        <end position="89"/>
    </location>
</feature>
<keyword evidence="2 5" id="KW-0812">Transmembrane</keyword>
<dbReference type="GO" id="GO:0016020">
    <property type="term" value="C:membrane"/>
    <property type="evidence" value="ECO:0007669"/>
    <property type="project" value="UniProtKB-SubCell"/>
</dbReference>
<evidence type="ECO:0000256" key="5">
    <source>
        <dbReference type="SAM" id="Phobius"/>
    </source>
</evidence>
<dbReference type="RefSeq" id="WP_160878134.1">
    <property type="nucleotide sequence ID" value="NZ_WUEK01000006.1"/>
</dbReference>
<evidence type="ECO:0000256" key="4">
    <source>
        <dbReference type="ARBA" id="ARBA00023136"/>
    </source>
</evidence>